<proteinExistence type="predicted"/>
<dbReference type="RefSeq" id="WP_026878465.1">
    <property type="nucleotide sequence ID" value="NZ_AZOD01000009.1"/>
</dbReference>
<organism evidence="2 3">
    <name type="scientific">Ignatzschineria larvae DSM 13226</name>
    <dbReference type="NCBI Taxonomy" id="1111732"/>
    <lineage>
        <taxon>Bacteria</taxon>
        <taxon>Pseudomonadati</taxon>
        <taxon>Pseudomonadota</taxon>
        <taxon>Gammaproteobacteria</taxon>
        <taxon>Cardiobacteriales</taxon>
        <taxon>Ignatzschineriaceae</taxon>
        <taxon>Ignatzschineria</taxon>
    </lineage>
</organism>
<gene>
    <name evidence="2" type="ORF">WMO13_06895</name>
</gene>
<keyword evidence="1" id="KW-1133">Transmembrane helix</keyword>
<accession>A0ABZ3BX58</accession>
<dbReference type="Proteomes" id="UP001449178">
    <property type="component" value="Chromosome"/>
</dbReference>
<feature type="transmembrane region" description="Helical" evidence="1">
    <location>
        <begin position="31"/>
        <end position="51"/>
    </location>
</feature>
<dbReference type="EMBL" id="CP150637">
    <property type="protein sequence ID" value="WZW87104.1"/>
    <property type="molecule type" value="Genomic_DNA"/>
</dbReference>
<name>A0ABZ3BX58_9GAMM</name>
<keyword evidence="3" id="KW-1185">Reference proteome</keyword>
<reference evidence="2 3" key="1">
    <citation type="submission" date="2024-03" db="EMBL/GenBank/DDBJ databases">
        <title>Complete Genome Sequence and Annotation of Ignatzschineria larvae DSM 13226.</title>
        <authorList>
            <person name="Cantrell E."/>
            <person name="Burcham Z.M."/>
        </authorList>
    </citation>
    <scope>NUCLEOTIDE SEQUENCE [LARGE SCALE GENOMIC DNA]</scope>
    <source>
        <strain evidence="2 3">DSM 13226</strain>
    </source>
</reference>
<evidence type="ECO:0000313" key="3">
    <source>
        <dbReference type="Proteomes" id="UP001449178"/>
    </source>
</evidence>
<protein>
    <submittedName>
        <fullName evidence="2">Uncharacterized protein</fullName>
    </submittedName>
</protein>
<keyword evidence="1" id="KW-0472">Membrane</keyword>
<sequence length="414" mass="47799">MRANWQALRAFLQQDLRDYRLKDYDALPAKARWLLLGCISILFLFVVIMGWRMIWFHDWQSAQYAEKVDLSRQIELLNLKNGQYQTFLTEARMQEVNLVMEQMALDGEVTRDILNEIMGKMTSFTGEVRQFSPKLESLTNRTKPSKIGGYRAGIQRKSQARQTVTSLTSYNLPLLWDNLVANSQAERNLLDSAFERLNLTFDLCGNQEDLYRLLYQLSHIPHYLMYVESLQWQGNDYSQKTCSSDYNGHLQATLHFYALLQLSDYVPILLQNSPIDLPRDIAQVSLSWANREEMNEKINEKMKESSQWLEQSQSAQQDSLIAGSHIHSLFLTSAMALGATQMDGSDTFIWKVGDNYQGYRLMGLFVRGGKRYAIIASERNIQESQVITEGMFGLVMIDLPARQVILDPINREEN</sequence>
<evidence type="ECO:0000256" key="1">
    <source>
        <dbReference type="SAM" id="Phobius"/>
    </source>
</evidence>
<keyword evidence="1" id="KW-0812">Transmembrane</keyword>
<evidence type="ECO:0000313" key="2">
    <source>
        <dbReference type="EMBL" id="WZW87104.1"/>
    </source>
</evidence>